<name>A0ABV0U9M6_9TELE</name>
<gene>
    <name evidence="1" type="ORF">ILYODFUR_016033</name>
</gene>
<keyword evidence="2" id="KW-1185">Reference proteome</keyword>
<evidence type="ECO:0000313" key="1">
    <source>
        <dbReference type="EMBL" id="MEQ2240533.1"/>
    </source>
</evidence>
<proteinExistence type="predicted"/>
<feature type="non-terminal residue" evidence="1">
    <location>
        <position position="1"/>
    </location>
</feature>
<dbReference type="Proteomes" id="UP001482620">
    <property type="component" value="Unassembled WGS sequence"/>
</dbReference>
<reference evidence="1 2" key="1">
    <citation type="submission" date="2021-06" db="EMBL/GenBank/DDBJ databases">
        <authorList>
            <person name="Palmer J.M."/>
        </authorList>
    </citation>
    <scope>NUCLEOTIDE SEQUENCE [LARGE SCALE GENOMIC DNA]</scope>
    <source>
        <strain evidence="2">if_2019</strain>
        <tissue evidence="1">Muscle</tissue>
    </source>
</reference>
<organism evidence="1 2">
    <name type="scientific">Ilyodon furcidens</name>
    <name type="common">goldbreast splitfin</name>
    <dbReference type="NCBI Taxonomy" id="33524"/>
    <lineage>
        <taxon>Eukaryota</taxon>
        <taxon>Metazoa</taxon>
        <taxon>Chordata</taxon>
        <taxon>Craniata</taxon>
        <taxon>Vertebrata</taxon>
        <taxon>Euteleostomi</taxon>
        <taxon>Actinopterygii</taxon>
        <taxon>Neopterygii</taxon>
        <taxon>Teleostei</taxon>
        <taxon>Neoteleostei</taxon>
        <taxon>Acanthomorphata</taxon>
        <taxon>Ovalentaria</taxon>
        <taxon>Atherinomorphae</taxon>
        <taxon>Cyprinodontiformes</taxon>
        <taxon>Goodeidae</taxon>
        <taxon>Ilyodon</taxon>
    </lineage>
</organism>
<evidence type="ECO:0000313" key="2">
    <source>
        <dbReference type="Proteomes" id="UP001482620"/>
    </source>
</evidence>
<dbReference type="EMBL" id="JAHRIQ010059366">
    <property type="protein sequence ID" value="MEQ2240533.1"/>
    <property type="molecule type" value="Genomic_DNA"/>
</dbReference>
<comment type="caution">
    <text evidence="1">The sequence shown here is derived from an EMBL/GenBank/DDBJ whole genome shotgun (WGS) entry which is preliminary data.</text>
</comment>
<sequence>FPVAKGTVKRSGPRIECCGTHQWQAAQDEVKLSILKQKPLSERLDLIHQRADPLIITHCSSHEIRISCSTVSKAEVSTSSTCLPESVAEEKSLKTLNVNMALLQLFWEDSLRGFRSTFMGIFDHPSLRLVVRLDTNVG</sequence>
<protein>
    <submittedName>
        <fullName evidence="1">Uncharacterized protein</fullName>
    </submittedName>
</protein>
<accession>A0ABV0U9M6</accession>